<dbReference type="SUPFAM" id="SSF46894">
    <property type="entry name" value="C-terminal effector domain of the bipartite response regulators"/>
    <property type="match status" value="1"/>
</dbReference>
<dbReference type="SMART" id="SM00448">
    <property type="entry name" value="REC"/>
    <property type="match status" value="1"/>
</dbReference>
<dbReference type="InterPro" id="IPR039420">
    <property type="entry name" value="WalR-like"/>
</dbReference>
<dbReference type="Gene3D" id="1.10.10.10">
    <property type="entry name" value="Winged helix-like DNA-binding domain superfamily/Winged helix DNA-binding domain"/>
    <property type="match status" value="1"/>
</dbReference>
<accession>A0ABS6F4R6</accession>
<dbReference type="Pfam" id="PF00486">
    <property type="entry name" value="Trans_reg_C"/>
    <property type="match status" value="1"/>
</dbReference>
<dbReference type="InterPro" id="IPR001789">
    <property type="entry name" value="Sig_transdc_resp-reg_receiver"/>
</dbReference>
<dbReference type="SMART" id="SM00862">
    <property type="entry name" value="Trans_reg_C"/>
    <property type="match status" value="1"/>
</dbReference>
<keyword evidence="4" id="KW-0804">Transcription</keyword>
<feature type="domain" description="OmpR/PhoB-type" evidence="9">
    <location>
        <begin position="129"/>
        <end position="229"/>
    </location>
</feature>
<evidence type="ECO:0000256" key="7">
    <source>
        <dbReference type="PROSITE-ProRule" id="PRU01091"/>
    </source>
</evidence>
<dbReference type="CDD" id="cd17574">
    <property type="entry name" value="REC_OmpR"/>
    <property type="match status" value="1"/>
</dbReference>
<evidence type="ECO:0000256" key="3">
    <source>
        <dbReference type="ARBA" id="ARBA00023125"/>
    </source>
</evidence>
<keyword evidence="3 7" id="KW-0238">DNA-binding</keyword>
<evidence type="ECO:0000313" key="10">
    <source>
        <dbReference type="EMBL" id="MBU5593519.1"/>
    </source>
</evidence>
<evidence type="ECO:0000313" key="11">
    <source>
        <dbReference type="Proteomes" id="UP000736583"/>
    </source>
</evidence>
<evidence type="ECO:0000256" key="6">
    <source>
        <dbReference type="PROSITE-ProRule" id="PRU00169"/>
    </source>
</evidence>
<dbReference type="InterPro" id="IPR011006">
    <property type="entry name" value="CheY-like_superfamily"/>
</dbReference>
<protein>
    <recommendedName>
        <fullName evidence="1">Stage 0 sporulation protein A homolog</fullName>
    </recommendedName>
</protein>
<evidence type="ECO:0000259" key="9">
    <source>
        <dbReference type="PROSITE" id="PS51755"/>
    </source>
</evidence>
<dbReference type="CDD" id="cd00383">
    <property type="entry name" value="trans_reg_C"/>
    <property type="match status" value="1"/>
</dbReference>
<keyword evidence="6" id="KW-0597">Phosphoprotein</keyword>
<dbReference type="SUPFAM" id="SSF52172">
    <property type="entry name" value="CheY-like"/>
    <property type="match status" value="1"/>
</dbReference>
<evidence type="ECO:0000256" key="1">
    <source>
        <dbReference type="ARBA" id="ARBA00018672"/>
    </source>
</evidence>
<dbReference type="InterPro" id="IPR016032">
    <property type="entry name" value="Sig_transdc_resp-reg_C-effctor"/>
</dbReference>
<comment type="caution">
    <text evidence="10">The sequence shown here is derived from an EMBL/GenBank/DDBJ whole genome shotgun (WGS) entry which is preliminary data.</text>
</comment>
<keyword evidence="2" id="KW-0805">Transcription regulation</keyword>
<dbReference type="PROSITE" id="PS50110">
    <property type="entry name" value="RESPONSE_REGULATORY"/>
    <property type="match status" value="1"/>
</dbReference>
<dbReference type="Pfam" id="PF00072">
    <property type="entry name" value="Response_reg"/>
    <property type="match status" value="1"/>
</dbReference>
<keyword evidence="11" id="KW-1185">Reference proteome</keyword>
<dbReference type="EMBL" id="JAHLQL010000020">
    <property type="protein sequence ID" value="MBU5593519.1"/>
    <property type="molecule type" value="Genomic_DNA"/>
</dbReference>
<feature type="modified residue" description="4-aspartylphosphate" evidence="6">
    <location>
        <position position="53"/>
    </location>
</feature>
<dbReference type="PANTHER" id="PTHR48111">
    <property type="entry name" value="REGULATOR OF RPOS"/>
    <property type="match status" value="1"/>
</dbReference>
<gene>
    <name evidence="10" type="ORF">KQI89_17455</name>
</gene>
<dbReference type="InterPro" id="IPR001867">
    <property type="entry name" value="OmpR/PhoB-type_DNA-bd"/>
</dbReference>
<evidence type="ECO:0000256" key="5">
    <source>
        <dbReference type="ARBA" id="ARBA00024867"/>
    </source>
</evidence>
<feature type="domain" description="Response regulatory" evidence="8">
    <location>
        <begin position="4"/>
        <end position="117"/>
    </location>
</feature>
<organism evidence="10 11">
    <name type="scientific">Clostridium simiarum</name>
    <dbReference type="NCBI Taxonomy" id="2841506"/>
    <lineage>
        <taxon>Bacteria</taxon>
        <taxon>Bacillati</taxon>
        <taxon>Bacillota</taxon>
        <taxon>Clostridia</taxon>
        <taxon>Eubacteriales</taxon>
        <taxon>Clostridiaceae</taxon>
        <taxon>Clostridium</taxon>
    </lineage>
</organism>
<dbReference type="Gene3D" id="6.10.250.690">
    <property type="match status" value="1"/>
</dbReference>
<evidence type="ECO:0000256" key="4">
    <source>
        <dbReference type="ARBA" id="ARBA00023163"/>
    </source>
</evidence>
<dbReference type="InterPro" id="IPR036388">
    <property type="entry name" value="WH-like_DNA-bd_sf"/>
</dbReference>
<evidence type="ECO:0000259" key="8">
    <source>
        <dbReference type="PROSITE" id="PS50110"/>
    </source>
</evidence>
<dbReference type="Proteomes" id="UP000736583">
    <property type="component" value="Unassembled WGS sequence"/>
</dbReference>
<name>A0ABS6F4R6_9CLOT</name>
<evidence type="ECO:0000256" key="2">
    <source>
        <dbReference type="ARBA" id="ARBA00023015"/>
    </source>
</evidence>
<comment type="function">
    <text evidence="5">May play the central regulatory role in sporulation. It may be an element of the effector pathway responsible for the activation of sporulation genes in response to nutritional stress. Spo0A may act in concert with spo0H (a sigma factor) to control the expression of some genes that are critical to the sporulation process.</text>
</comment>
<dbReference type="RefSeq" id="WP_032123620.1">
    <property type="nucleotide sequence ID" value="NZ_JAHLQL010000020.1"/>
</dbReference>
<dbReference type="Gene3D" id="3.40.50.2300">
    <property type="match status" value="1"/>
</dbReference>
<reference evidence="10 11" key="1">
    <citation type="submission" date="2021-06" db="EMBL/GenBank/DDBJ databases">
        <authorList>
            <person name="Sun Q."/>
            <person name="Li D."/>
        </authorList>
    </citation>
    <scope>NUCLEOTIDE SEQUENCE [LARGE SCALE GENOMIC DNA]</scope>
    <source>
        <strain evidence="10 11">MSJ-4</strain>
    </source>
</reference>
<feature type="DNA-binding region" description="OmpR/PhoB-type" evidence="7">
    <location>
        <begin position="129"/>
        <end position="229"/>
    </location>
</feature>
<sequence length="232" mass="26756">MLNNILLIEDDEALSLGIEYALSKEGFKVSVNSNLENARDELNKNNYDLILLDVMLPDGNGYDFCREIRGKSNIPIIFLTACDDEVNIVLGLDIGGDDYIIKPFRVKELLSRIKAVLRRKSYDKEEKEKDIIKSSDLVVDVKQAKVFKGGEEISLTSVEYKLLLYFMKNSKQVLTRNQMFEQLWDVYGEFVDNNTLSVYVRRLREKVEDNPSEPKLILTLRGLGYKWDSEIL</sequence>
<dbReference type="PANTHER" id="PTHR48111:SF73">
    <property type="entry name" value="ALKALINE PHOSPHATASE SYNTHESIS TRANSCRIPTIONAL REGULATORY PROTEIN PHOP"/>
    <property type="match status" value="1"/>
</dbReference>
<proteinExistence type="predicted"/>
<dbReference type="PROSITE" id="PS51755">
    <property type="entry name" value="OMPR_PHOB"/>
    <property type="match status" value="1"/>
</dbReference>